<evidence type="ECO:0000256" key="3">
    <source>
        <dbReference type="ARBA" id="ARBA00022448"/>
    </source>
</evidence>
<feature type="signal peptide" evidence="7">
    <location>
        <begin position="1"/>
        <end position="23"/>
    </location>
</feature>
<dbReference type="SMART" id="SM00062">
    <property type="entry name" value="PBPb"/>
    <property type="match status" value="1"/>
</dbReference>
<dbReference type="AlphaFoldDB" id="D3EZ51"/>
<dbReference type="eggNOG" id="COG0715">
    <property type="taxonomic scope" value="Bacteria"/>
</dbReference>
<dbReference type="InterPro" id="IPR015168">
    <property type="entry name" value="SsuA/THI5"/>
</dbReference>
<feature type="chain" id="PRO_5039240883" description="Putative aliphatic sulfonates-binding protein" evidence="7">
    <location>
        <begin position="24"/>
        <end position="345"/>
    </location>
</feature>
<evidence type="ECO:0000313" key="9">
    <source>
        <dbReference type="EMBL" id="ADB51816.1"/>
    </source>
</evidence>
<keyword evidence="4 7" id="KW-0732">Signal</keyword>
<evidence type="ECO:0000256" key="5">
    <source>
        <dbReference type="ARBA" id="ARBA00055538"/>
    </source>
</evidence>
<reference evidence="9 10" key="1">
    <citation type="journal article" date="2010" name="Stand. Genomic Sci.">
        <title>Complete genome sequence of Conexibacter woesei type strain (ID131577).</title>
        <authorList>
            <person name="Pukall R."/>
            <person name="Lapidus A."/>
            <person name="Glavina Del Rio T."/>
            <person name="Copeland A."/>
            <person name="Tice H."/>
            <person name="Cheng J.-F."/>
            <person name="Lucas S."/>
            <person name="Chen F."/>
            <person name="Nolan M."/>
            <person name="Bruce D."/>
            <person name="Goodwin L."/>
            <person name="Pitluck S."/>
            <person name="Mavromatis K."/>
            <person name="Ivanova N."/>
            <person name="Ovchinnikova G."/>
            <person name="Pati A."/>
            <person name="Chen A."/>
            <person name="Palaniappan K."/>
            <person name="Land M."/>
            <person name="Hauser L."/>
            <person name="Chang Y.-J."/>
            <person name="Jeffries C.D."/>
            <person name="Chain P."/>
            <person name="Meincke L."/>
            <person name="Sims D."/>
            <person name="Brettin T."/>
            <person name="Detter J.C."/>
            <person name="Rohde M."/>
            <person name="Goeker M."/>
            <person name="Bristow J."/>
            <person name="Eisen J.A."/>
            <person name="Markowitz V."/>
            <person name="Kyrpides N.C."/>
            <person name="Klenk H.-P."/>
            <person name="Hugenholtz P."/>
        </authorList>
    </citation>
    <scope>NUCLEOTIDE SEQUENCE [LARGE SCALE GENOMIC DNA]</scope>
    <source>
        <strain evidence="10">DSM 14684 / CIP 108061 / JCM 11494 / NBRC 100937 / ID131577</strain>
    </source>
</reference>
<reference evidence="10" key="2">
    <citation type="submission" date="2010-01" db="EMBL/GenBank/DDBJ databases">
        <title>The complete genome of Conexibacter woesei DSM 14684.</title>
        <authorList>
            <consortium name="US DOE Joint Genome Institute (JGI-PGF)"/>
            <person name="Lucas S."/>
            <person name="Copeland A."/>
            <person name="Lapidus A."/>
            <person name="Glavina del Rio T."/>
            <person name="Dalin E."/>
            <person name="Tice H."/>
            <person name="Bruce D."/>
            <person name="Goodwin L."/>
            <person name="Pitluck S."/>
            <person name="Kyrpides N."/>
            <person name="Mavromatis K."/>
            <person name="Ivanova N."/>
            <person name="Mikhailova N."/>
            <person name="Chertkov O."/>
            <person name="Brettin T."/>
            <person name="Detter J.C."/>
            <person name="Han C."/>
            <person name="Larimer F."/>
            <person name="Land M."/>
            <person name="Hauser L."/>
            <person name="Markowitz V."/>
            <person name="Cheng J.-F."/>
            <person name="Hugenholtz P."/>
            <person name="Woyke T."/>
            <person name="Wu D."/>
            <person name="Pukall R."/>
            <person name="Steenblock K."/>
            <person name="Schneider S."/>
            <person name="Klenk H.-P."/>
            <person name="Eisen J.A."/>
        </authorList>
    </citation>
    <scope>NUCLEOTIDE SEQUENCE [LARGE SCALE GENOMIC DNA]</scope>
    <source>
        <strain evidence="10">DSM 14684 / CIP 108061 / JCM 11494 / NBRC 100937 / ID131577</strain>
    </source>
</reference>
<comment type="function">
    <text evidence="5">Part of a binding-protein-dependent transport system for aliphatic sulfonates. Putative binding protein.</text>
</comment>
<evidence type="ECO:0000256" key="7">
    <source>
        <dbReference type="SAM" id="SignalP"/>
    </source>
</evidence>
<keyword evidence="3" id="KW-0813">Transport</keyword>
<comment type="similarity">
    <text evidence="2">Belongs to the bacterial solute-binding protein SsuA/TauA family.</text>
</comment>
<dbReference type="InterPro" id="IPR001638">
    <property type="entry name" value="Solute-binding_3/MltF_N"/>
</dbReference>
<evidence type="ECO:0000259" key="8">
    <source>
        <dbReference type="SMART" id="SM00062"/>
    </source>
</evidence>
<evidence type="ECO:0000256" key="1">
    <source>
        <dbReference type="ARBA" id="ARBA00004418"/>
    </source>
</evidence>
<dbReference type="PANTHER" id="PTHR30024:SF48">
    <property type="entry name" value="ABC TRANSPORTER SUBSTRATE-BINDING PROTEIN"/>
    <property type="match status" value="1"/>
</dbReference>
<dbReference type="STRING" id="469383.Cwoe_3398"/>
<dbReference type="CDD" id="cd13558">
    <property type="entry name" value="PBP2_SsuA_like_2"/>
    <property type="match status" value="1"/>
</dbReference>
<sequence length="345" mass="36254" precursor="true">MPTSFRRAISMLLVLALLPLGLAACGGDDDGGGADTAAAASGDGGGESGGEKVKLRVGVQKDGIRAVLGKSGQLDDLPYEIEWSTFQAGPPLVEAAGADKIDIAWVGCAPPIFGAAAGAEFKVIAAVQERDRQENRLLVPRDSEIRAIADLKGKKIAVPKGTSGHAFILNALQSEGLSTDDVEFAFLAPPDALAAYQNGAVDAISIWDPFAIQAQQSLGAREIVAGEPHERGLGFEIASAKALEDPAKVEAIRDYVRRLSAAWEWAGENPDEWAAAWTEDTRLPLSVTRAAARRKASDIIPLDDTIVASQQRLADLFTEEGELPGEVTFTDIVDTSVLGESGGAR</sequence>
<dbReference type="EMBL" id="CP001854">
    <property type="protein sequence ID" value="ADB51816.1"/>
    <property type="molecule type" value="Genomic_DNA"/>
</dbReference>
<dbReference type="GO" id="GO:0016020">
    <property type="term" value="C:membrane"/>
    <property type="evidence" value="ECO:0007669"/>
    <property type="project" value="InterPro"/>
</dbReference>
<dbReference type="OrthoDB" id="506623at2"/>
<comment type="subcellular location">
    <subcellularLocation>
        <location evidence="1">Periplasm</location>
    </subcellularLocation>
</comment>
<name>D3EZ51_CONWI</name>
<protein>
    <recommendedName>
        <fullName evidence="6">Putative aliphatic sulfonates-binding protein</fullName>
    </recommendedName>
</protein>
<dbReference type="Proteomes" id="UP000008229">
    <property type="component" value="Chromosome"/>
</dbReference>
<dbReference type="Gene3D" id="3.40.190.10">
    <property type="entry name" value="Periplasmic binding protein-like II"/>
    <property type="match status" value="2"/>
</dbReference>
<dbReference type="FunFam" id="3.40.190.10:FF:000050">
    <property type="entry name" value="Sulfonate ABC transporter substrate-binding protein"/>
    <property type="match status" value="1"/>
</dbReference>
<evidence type="ECO:0000256" key="2">
    <source>
        <dbReference type="ARBA" id="ARBA00010742"/>
    </source>
</evidence>
<evidence type="ECO:0000256" key="4">
    <source>
        <dbReference type="ARBA" id="ARBA00022729"/>
    </source>
</evidence>
<dbReference type="Pfam" id="PF09084">
    <property type="entry name" value="NMT1"/>
    <property type="match status" value="1"/>
</dbReference>
<evidence type="ECO:0000256" key="6">
    <source>
        <dbReference type="ARBA" id="ARBA00070228"/>
    </source>
</evidence>
<feature type="domain" description="Solute-binding protein family 3/N-terminal" evidence="8">
    <location>
        <begin position="54"/>
        <end position="269"/>
    </location>
</feature>
<organism evidence="9 10">
    <name type="scientific">Conexibacter woesei (strain DSM 14684 / CCUG 47730 / CIP 108061 / JCM 11494 / NBRC 100937 / ID131577)</name>
    <dbReference type="NCBI Taxonomy" id="469383"/>
    <lineage>
        <taxon>Bacteria</taxon>
        <taxon>Bacillati</taxon>
        <taxon>Actinomycetota</taxon>
        <taxon>Thermoleophilia</taxon>
        <taxon>Solirubrobacterales</taxon>
        <taxon>Conexibacteraceae</taxon>
        <taxon>Conexibacter</taxon>
    </lineage>
</organism>
<accession>D3EZ51</accession>
<proteinExistence type="inferred from homology"/>
<dbReference type="PANTHER" id="PTHR30024">
    <property type="entry name" value="ALIPHATIC SULFONATES-BINDING PROTEIN-RELATED"/>
    <property type="match status" value="1"/>
</dbReference>
<dbReference type="RefSeq" id="WP_012934867.1">
    <property type="nucleotide sequence ID" value="NC_013739.1"/>
</dbReference>
<dbReference type="HOGENOM" id="CLU_028871_2_1_11"/>
<dbReference type="InterPro" id="IPR010067">
    <property type="entry name" value="ABC_SsuA_sub-bd"/>
</dbReference>
<dbReference type="PROSITE" id="PS51257">
    <property type="entry name" value="PROKAR_LIPOPROTEIN"/>
    <property type="match status" value="1"/>
</dbReference>
<dbReference type="GO" id="GO:0042597">
    <property type="term" value="C:periplasmic space"/>
    <property type="evidence" value="ECO:0007669"/>
    <property type="project" value="UniProtKB-SubCell"/>
</dbReference>
<evidence type="ECO:0000313" key="10">
    <source>
        <dbReference type="Proteomes" id="UP000008229"/>
    </source>
</evidence>
<dbReference type="GO" id="GO:0042626">
    <property type="term" value="F:ATPase-coupled transmembrane transporter activity"/>
    <property type="evidence" value="ECO:0007669"/>
    <property type="project" value="InterPro"/>
</dbReference>
<dbReference type="SUPFAM" id="SSF53850">
    <property type="entry name" value="Periplasmic binding protein-like II"/>
    <property type="match status" value="1"/>
</dbReference>
<gene>
    <name evidence="9" type="ordered locus">Cwoe_3398</name>
</gene>
<dbReference type="KEGG" id="cwo:Cwoe_3398"/>
<dbReference type="NCBIfam" id="TIGR01728">
    <property type="entry name" value="SsuA_fam"/>
    <property type="match status" value="1"/>
</dbReference>
<keyword evidence="10" id="KW-1185">Reference proteome</keyword>